<protein>
    <submittedName>
        <fullName evidence="2">Uncharacterized protein</fullName>
    </submittedName>
</protein>
<keyword evidence="3" id="KW-1185">Reference proteome</keyword>
<dbReference type="RefSeq" id="WP_151118244.1">
    <property type="nucleotide sequence ID" value="NZ_CP042582.1"/>
</dbReference>
<name>A0A5J6N0M7_9PROT</name>
<gene>
    <name evidence="2" type="ORF">FRZ61_27260</name>
</gene>
<dbReference type="EMBL" id="CP042582">
    <property type="protein sequence ID" value="QEX22794.1"/>
    <property type="molecule type" value="Genomic_DNA"/>
</dbReference>
<evidence type="ECO:0000256" key="1">
    <source>
        <dbReference type="SAM" id="Phobius"/>
    </source>
</evidence>
<sequence>MATVRIFDHGTDLSRREEAARGFAPVRVAQNQGQQIWRMLLIFATTTGVSLLALIGLLFYGAILGF</sequence>
<dbReference type="KEGG" id="hadh:FRZ61_27260"/>
<keyword evidence="1" id="KW-1133">Transmembrane helix</keyword>
<evidence type="ECO:0000313" key="2">
    <source>
        <dbReference type="EMBL" id="QEX22794.1"/>
    </source>
</evidence>
<keyword evidence="1" id="KW-0472">Membrane</keyword>
<dbReference type="Proteomes" id="UP000325797">
    <property type="component" value="Chromosome"/>
</dbReference>
<dbReference type="OrthoDB" id="9886552at2"/>
<evidence type="ECO:0000313" key="3">
    <source>
        <dbReference type="Proteomes" id="UP000325797"/>
    </source>
</evidence>
<feature type="transmembrane region" description="Helical" evidence="1">
    <location>
        <begin position="40"/>
        <end position="63"/>
    </location>
</feature>
<organism evidence="2 3">
    <name type="scientific">Hypericibacter adhaerens</name>
    <dbReference type="NCBI Taxonomy" id="2602016"/>
    <lineage>
        <taxon>Bacteria</taxon>
        <taxon>Pseudomonadati</taxon>
        <taxon>Pseudomonadota</taxon>
        <taxon>Alphaproteobacteria</taxon>
        <taxon>Rhodospirillales</taxon>
        <taxon>Dongiaceae</taxon>
        <taxon>Hypericibacter</taxon>
    </lineage>
</organism>
<reference evidence="2 3" key="1">
    <citation type="submission" date="2019-08" db="EMBL/GenBank/DDBJ databases">
        <title>Hyperibacter terrae gen. nov., sp. nov. and Hyperibacter viscosus sp. nov., two new members in the family Rhodospirillaceae isolated from the rhizosphere of Hypericum perforatum.</title>
        <authorList>
            <person name="Noviana Z."/>
        </authorList>
    </citation>
    <scope>NUCLEOTIDE SEQUENCE [LARGE SCALE GENOMIC DNA]</scope>
    <source>
        <strain evidence="2 3">R5959</strain>
    </source>
</reference>
<accession>A0A5J6N0M7</accession>
<keyword evidence="1" id="KW-0812">Transmembrane</keyword>
<dbReference type="AlphaFoldDB" id="A0A5J6N0M7"/>
<proteinExistence type="predicted"/>